<evidence type="ECO:0000256" key="1">
    <source>
        <dbReference type="SAM" id="MobiDB-lite"/>
    </source>
</evidence>
<dbReference type="InterPro" id="IPR010982">
    <property type="entry name" value="Lambda_DNA-bd_dom_sf"/>
</dbReference>
<evidence type="ECO:0000259" key="2">
    <source>
        <dbReference type="PROSITE" id="PS50943"/>
    </source>
</evidence>
<dbReference type="Proteomes" id="UP001501303">
    <property type="component" value="Unassembled WGS sequence"/>
</dbReference>
<dbReference type="Gene3D" id="1.10.260.40">
    <property type="entry name" value="lambda repressor-like DNA-binding domains"/>
    <property type="match status" value="1"/>
</dbReference>
<protein>
    <submittedName>
        <fullName evidence="3">Helix-turn-helix transcriptional regulator</fullName>
    </submittedName>
</protein>
<accession>A0ABN2PUQ6</accession>
<dbReference type="RefSeq" id="WP_344266172.1">
    <property type="nucleotide sequence ID" value="NZ_BAAAMJ010000072.1"/>
</dbReference>
<sequence length="287" mass="32355">MTAQHKRPAVEGSAGRAKESKADFHPVLRTVGKMIKKLRERAGLTQPEFALAIGYGVDQVAAVERGRRAPKPEFMAAAERVLDAQGLLDAVQEEVEEARYPPRFQEFVRLEAEALEIHTYSTQVVPGLLQTEAYARALYTMRRPAFTEEVIEQQVEARLARHRIFSRQPPPITSFVIEEAVLRRPLGGREVMRNQLQHLLTAGQMRTVEIQVMPTGREEHAGLVGPMTLLETADETRVAYSEGQEKSRWFLERPEVRAIDIRYGIIRAQALTPSDSLGYIETLQGET</sequence>
<comment type="caution">
    <text evidence="3">The sequence shown here is derived from an EMBL/GenBank/DDBJ whole genome shotgun (WGS) entry which is preliminary data.</text>
</comment>
<feature type="domain" description="HTH cro/C1-type" evidence="2">
    <location>
        <begin position="35"/>
        <end position="88"/>
    </location>
</feature>
<dbReference type="EMBL" id="BAAAMJ010000072">
    <property type="protein sequence ID" value="GAA1933727.1"/>
    <property type="molecule type" value="Genomic_DNA"/>
</dbReference>
<proteinExistence type="predicted"/>
<dbReference type="Pfam" id="PF19054">
    <property type="entry name" value="DUF5753"/>
    <property type="match status" value="1"/>
</dbReference>
<dbReference type="Pfam" id="PF13560">
    <property type="entry name" value="HTH_31"/>
    <property type="match status" value="1"/>
</dbReference>
<dbReference type="SUPFAM" id="SSF47413">
    <property type="entry name" value="lambda repressor-like DNA-binding domains"/>
    <property type="match status" value="1"/>
</dbReference>
<evidence type="ECO:0000313" key="4">
    <source>
        <dbReference type="Proteomes" id="UP001501303"/>
    </source>
</evidence>
<feature type="region of interest" description="Disordered" evidence="1">
    <location>
        <begin position="1"/>
        <end position="21"/>
    </location>
</feature>
<organism evidence="3 4">
    <name type="scientific">Streptomyces sodiiphilus</name>
    <dbReference type="NCBI Taxonomy" id="226217"/>
    <lineage>
        <taxon>Bacteria</taxon>
        <taxon>Bacillati</taxon>
        <taxon>Actinomycetota</taxon>
        <taxon>Actinomycetes</taxon>
        <taxon>Kitasatosporales</taxon>
        <taxon>Streptomycetaceae</taxon>
        <taxon>Streptomyces</taxon>
    </lineage>
</organism>
<dbReference type="InterPro" id="IPR043917">
    <property type="entry name" value="DUF5753"/>
</dbReference>
<evidence type="ECO:0000313" key="3">
    <source>
        <dbReference type="EMBL" id="GAA1933727.1"/>
    </source>
</evidence>
<reference evidence="3 4" key="1">
    <citation type="journal article" date="2019" name="Int. J. Syst. Evol. Microbiol.">
        <title>The Global Catalogue of Microorganisms (GCM) 10K type strain sequencing project: providing services to taxonomists for standard genome sequencing and annotation.</title>
        <authorList>
            <consortium name="The Broad Institute Genomics Platform"/>
            <consortium name="The Broad Institute Genome Sequencing Center for Infectious Disease"/>
            <person name="Wu L."/>
            <person name="Ma J."/>
        </authorList>
    </citation>
    <scope>NUCLEOTIDE SEQUENCE [LARGE SCALE GENOMIC DNA]</scope>
    <source>
        <strain evidence="3 4">JCM 13581</strain>
    </source>
</reference>
<name>A0ABN2PUQ6_9ACTN</name>
<dbReference type="InterPro" id="IPR001387">
    <property type="entry name" value="Cro/C1-type_HTH"/>
</dbReference>
<dbReference type="SMART" id="SM00530">
    <property type="entry name" value="HTH_XRE"/>
    <property type="match status" value="1"/>
</dbReference>
<gene>
    <name evidence="3" type="ORF">GCM10009716_46190</name>
</gene>
<keyword evidence="4" id="KW-1185">Reference proteome</keyword>
<dbReference type="PROSITE" id="PS50943">
    <property type="entry name" value="HTH_CROC1"/>
    <property type="match status" value="1"/>
</dbReference>
<dbReference type="CDD" id="cd00093">
    <property type="entry name" value="HTH_XRE"/>
    <property type="match status" value="1"/>
</dbReference>